<evidence type="ECO:0000313" key="9">
    <source>
        <dbReference type="EMBL" id="NYR15527.1"/>
    </source>
</evidence>
<keyword evidence="10" id="KW-1185">Reference proteome</keyword>
<evidence type="ECO:0000259" key="8">
    <source>
        <dbReference type="PROSITE" id="PS51826"/>
    </source>
</evidence>
<feature type="domain" description="Lipoyl-binding" evidence="7">
    <location>
        <begin position="1"/>
        <end position="76"/>
    </location>
</feature>
<dbReference type="AlphaFoldDB" id="A0A7L4PAQ6"/>
<dbReference type="InterPro" id="IPR004167">
    <property type="entry name" value="PSBD"/>
</dbReference>
<dbReference type="SUPFAM" id="SSF51230">
    <property type="entry name" value="Single hybrid motif"/>
    <property type="match status" value="1"/>
</dbReference>
<evidence type="ECO:0000259" key="7">
    <source>
        <dbReference type="PROSITE" id="PS50968"/>
    </source>
</evidence>
<dbReference type="Pfam" id="PF00364">
    <property type="entry name" value="Biotin_lipoyl"/>
    <property type="match status" value="1"/>
</dbReference>
<dbReference type="GO" id="GO:0005737">
    <property type="term" value="C:cytoplasm"/>
    <property type="evidence" value="ECO:0007669"/>
    <property type="project" value="TreeGrafter"/>
</dbReference>
<dbReference type="SUPFAM" id="SSF52777">
    <property type="entry name" value="CoA-dependent acyltransferases"/>
    <property type="match status" value="1"/>
</dbReference>
<protein>
    <submittedName>
        <fullName evidence="9">2-oxo acid dehydrogenase subunit E2</fullName>
    </submittedName>
</protein>
<dbReference type="EMBL" id="JAAVJF010000002">
    <property type="protein sequence ID" value="NYR15527.1"/>
    <property type="molecule type" value="Genomic_DNA"/>
</dbReference>
<comment type="similarity">
    <text evidence="2">Belongs to the 2-oxoacid dehydrogenase family.</text>
</comment>
<feature type="domain" description="Peripheral subunit-binding (PSBD)" evidence="8">
    <location>
        <begin position="99"/>
        <end position="136"/>
    </location>
</feature>
<dbReference type="GO" id="GO:0016407">
    <property type="term" value="F:acetyltransferase activity"/>
    <property type="evidence" value="ECO:0007669"/>
    <property type="project" value="TreeGrafter"/>
</dbReference>
<dbReference type="FunFam" id="3.30.559.10:FF:000007">
    <property type="entry name" value="Dihydrolipoamide acetyltransferase component of pyruvate dehydrogenase complex"/>
    <property type="match status" value="1"/>
</dbReference>
<feature type="compositionally biased region" description="Pro residues" evidence="6">
    <location>
        <begin position="146"/>
        <end position="159"/>
    </location>
</feature>
<keyword evidence="5" id="KW-0012">Acyltransferase</keyword>
<evidence type="ECO:0000256" key="3">
    <source>
        <dbReference type="ARBA" id="ARBA00022679"/>
    </source>
</evidence>
<feature type="region of interest" description="Disordered" evidence="6">
    <location>
        <begin position="139"/>
        <end position="159"/>
    </location>
</feature>
<name>A0A7L4PAQ6_9CREN</name>
<reference evidence="9 10" key="1">
    <citation type="journal article" date="2020" name="Nat. Commun.">
        <title>The structures of two archaeal type IV pili illuminate evolutionary relationships.</title>
        <authorList>
            <person name="Wang F."/>
            <person name="Baquero D.P."/>
            <person name="Su Z."/>
            <person name="Beltran L.C."/>
            <person name="Prangishvili D."/>
            <person name="Krupovic M."/>
            <person name="Egelman E.H."/>
        </authorList>
    </citation>
    <scope>NUCLEOTIDE SEQUENCE [LARGE SCALE GENOMIC DNA]</scope>
    <source>
        <strain evidence="9 10">2GA</strain>
    </source>
</reference>
<dbReference type="Gene3D" id="4.10.320.10">
    <property type="entry name" value="E3-binding domain"/>
    <property type="match status" value="1"/>
</dbReference>
<dbReference type="GeneID" id="5055412"/>
<evidence type="ECO:0000256" key="2">
    <source>
        <dbReference type="ARBA" id="ARBA00007317"/>
    </source>
</evidence>
<dbReference type="InterPro" id="IPR036625">
    <property type="entry name" value="E3-bd_dom_sf"/>
</dbReference>
<dbReference type="PANTHER" id="PTHR43178:SF5">
    <property type="entry name" value="LIPOAMIDE ACYLTRANSFERASE COMPONENT OF BRANCHED-CHAIN ALPHA-KETO ACID DEHYDROGENASE COMPLEX, MITOCHONDRIAL"/>
    <property type="match status" value="1"/>
</dbReference>
<gene>
    <name evidence="9" type="ORF">HC235_06130</name>
</gene>
<dbReference type="InterPro" id="IPR050743">
    <property type="entry name" value="2-oxoacid_DH_E2_comp"/>
</dbReference>
<comment type="caution">
    <text evidence="9">The sequence shown here is derived from an EMBL/GenBank/DDBJ whole genome shotgun (WGS) entry which is preliminary data.</text>
</comment>
<dbReference type="InterPro" id="IPR001078">
    <property type="entry name" value="2-oxoacid_DH_actylTfrase"/>
</dbReference>
<evidence type="ECO:0000256" key="5">
    <source>
        <dbReference type="ARBA" id="ARBA00023315"/>
    </source>
</evidence>
<proteinExistence type="inferred from homology"/>
<sequence length="408" mass="43964">MIEFKFPDLGEGLVEGEIVKWHVKEGDFVKEGDPLVDVMTEKANVTLPAPATGKVVKIFAKEGEIVKVGQVLCVIEEVAAQEASPKAPAAEASTSQKVVAMPAARRLARELGIDLSKVKGTGPGGVITVEDVRRAAEELARQEKAPPAPPPAAVQPPPAIAQPQAPAAAQLPQPVAEEERIPVRGIRRAVAEKMAKSASAIPHAYHFEEVDVTELVSLRERLRQEAERLGVKLTYLPFVAKAVAVALREFPMLNSSFDEERGEIVVKRRIHLGFAVDTEQGLMVVVVRDADKKSVLEIARELNALAERARAGKASVDEVRGSTFTITNIGAIGGVGGLPIINYPEAAIMALGKIRKIPRVVNGAVVPRDVMNVVVGFDHRVVDGAYVARFTNRVKELLEDVGKLLLYI</sequence>
<dbReference type="PROSITE" id="PS00189">
    <property type="entry name" value="LIPOYL"/>
    <property type="match status" value="1"/>
</dbReference>
<dbReference type="CDD" id="cd06849">
    <property type="entry name" value="lipoyl_domain"/>
    <property type="match status" value="1"/>
</dbReference>
<dbReference type="Gene3D" id="2.40.50.100">
    <property type="match status" value="1"/>
</dbReference>
<dbReference type="Proteomes" id="UP000554766">
    <property type="component" value="Unassembled WGS sequence"/>
</dbReference>
<evidence type="ECO:0000313" key="10">
    <source>
        <dbReference type="Proteomes" id="UP000554766"/>
    </source>
</evidence>
<dbReference type="PROSITE" id="PS50968">
    <property type="entry name" value="BIOTINYL_LIPOYL"/>
    <property type="match status" value="1"/>
</dbReference>
<dbReference type="SUPFAM" id="SSF47005">
    <property type="entry name" value="Peripheral subunit-binding domain of 2-oxo acid dehydrogenase complex"/>
    <property type="match status" value="1"/>
</dbReference>
<evidence type="ECO:0000256" key="4">
    <source>
        <dbReference type="ARBA" id="ARBA00022823"/>
    </source>
</evidence>
<dbReference type="OMA" id="NMPQTAV"/>
<accession>A0A7L4PAQ6</accession>
<keyword evidence="3" id="KW-0808">Transferase</keyword>
<evidence type="ECO:0000256" key="1">
    <source>
        <dbReference type="ARBA" id="ARBA00001938"/>
    </source>
</evidence>
<dbReference type="PROSITE" id="PS51826">
    <property type="entry name" value="PSBD"/>
    <property type="match status" value="1"/>
</dbReference>
<dbReference type="InterPro" id="IPR011053">
    <property type="entry name" value="Single_hybrid_motif"/>
</dbReference>
<dbReference type="PANTHER" id="PTHR43178">
    <property type="entry name" value="DIHYDROLIPOAMIDE ACETYLTRANSFERASE COMPONENT OF PYRUVATE DEHYDROGENASE COMPLEX"/>
    <property type="match status" value="1"/>
</dbReference>
<keyword evidence="4" id="KW-0450">Lipoyl</keyword>
<organism evidence="9 10">
    <name type="scientific">Pyrobaculum arsenaticum</name>
    <dbReference type="NCBI Taxonomy" id="121277"/>
    <lineage>
        <taxon>Archaea</taxon>
        <taxon>Thermoproteota</taxon>
        <taxon>Thermoprotei</taxon>
        <taxon>Thermoproteales</taxon>
        <taxon>Thermoproteaceae</taxon>
        <taxon>Pyrobaculum</taxon>
    </lineage>
</organism>
<evidence type="ECO:0000256" key="6">
    <source>
        <dbReference type="SAM" id="MobiDB-lite"/>
    </source>
</evidence>
<dbReference type="Pfam" id="PF00198">
    <property type="entry name" value="2-oxoacid_dh"/>
    <property type="match status" value="1"/>
</dbReference>
<dbReference type="InterPro" id="IPR000089">
    <property type="entry name" value="Biotin_lipoyl"/>
</dbReference>
<comment type="cofactor">
    <cofactor evidence="1">
        <name>(R)-lipoate</name>
        <dbReference type="ChEBI" id="CHEBI:83088"/>
    </cofactor>
</comment>
<dbReference type="InterPro" id="IPR023213">
    <property type="entry name" value="CAT-like_dom_sf"/>
</dbReference>
<dbReference type="GO" id="GO:0031405">
    <property type="term" value="F:lipoic acid binding"/>
    <property type="evidence" value="ECO:0007669"/>
    <property type="project" value="TreeGrafter"/>
</dbReference>
<dbReference type="Gene3D" id="3.30.559.10">
    <property type="entry name" value="Chloramphenicol acetyltransferase-like domain"/>
    <property type="match status" value="1"/>
</dbReference>
<dbReference type="InterPro" id="IPR003016">
    <property type="entry name" value="2-oxoA_DH_lipoyl-BS"/>
</dbReference>
<dbReference type="RefSeq" id="WP_011900663.1">
    <property type="nucleotide sequence ID" value="NZ_JAAVJF010000002.1"/>
</dbReference>
<dbReference type="Pfam" id="PF02817">
    <property type="entry name" value="E3_binding"/>
    <property type="match status" value="1"/>
</dbReference>